<dbReference type="PROSITE" id="PS51257">
    <property type="entry name" value="PROKAR_LIPOPROTEIN"/>
    <property type="match status" value="1"/>
</dbReference>
<dbReference type="NCBIfam" id="TIGR01730">
    <property type="entry name" value="RND_mfp"/>
    <property type="match status" value="1"/>
</dbReference>
<dbReference type="PATRIC" id="fig|45073.5.peg.2964"/>
<dbReference type="Gene3D" id="2.40.30.170">
    <property type="match status" value="1"/>
</dbReference>
<dbReference type="Pfam" id="PF25967">
    <property type="entry name" value="RND-MFP_C"/>
    <property type="match status" value="1"/>
</dbReference>
<dbReference type="InterPro" id="IPR006143">
    <property type="entry name" value="RND_pump_MFP"/>
</dbReference>
<dbReference type="GO" id="GO:0022857">
    <property type="term" value="F:transmembrane transporter activity"/>
    <property type="evidence" value="ECO:0007669"/>
    <property type="project" value="InterPro"/>
</dbReference>
<dbReference type="PANTHER" id="PTHR30158:SF10">
    <property type="entry name" value="CATION EFFLUX PUMP"/>
    <property type="match status" value="1"/>
</dbReference>
<feature type="domain" description="Multidrug resistance protein MdtA-like alpha-helical hairpin" evidence="3">
    <location>
        <begin position="114"/>
        <end position="181"/>
    </location>
</feature>
<evidence type="ECO:0000259" key="3">
    <source>
        <dbReference type="Pfam" id="PF25876"/>
    </source>
</evidence>
<dbReference type="InterPro" id="IPR058626">
    <property type="entry name" value="MdtA-like_b-barrel"/>
</dbReference>
<comment type="similarity">
    <text evidence="2">Belongs to the membrane fusion protein (MFP) (TC 8.A.1) family.</text>
</comment>
<dbReference type="Gene3D" id="1.10.287.470">
    <property type="entry name" value="Helix hairpin bin"/>
    <property type="match status" value="1"/>
</dbReference>
<evidence type="ECO:0000259" key="4">
    <source>
        <dbReference type="Pfam" id="PF25917"/>
    </source>
</evidence>
<dbReference type="STRING" id="45073.Lqui_2788"/>
<evidence type="ECO:0000313" key="8">
    <source>
        <dbReference type="Proteomes" id="UP000054618"/>
    </source>
</evidence>
<dbReference type="OrthoDB" id="9783047at2"/>
<comment type="subcellular location">
    <subcellularLocation>
        <location evidence="1">Cell inner membrane</location>
        <topology evidence="1">Lipid-anchor</topology>
    </subcellularLocation>
</comment>
<dbReference type="Pfam" id="PF25876">
    <property type="entry name" value="HH_MFP_RND"/>
    <property type="match status" value="1"/>
</dbReference>
<feature type="domain" description="Multidrug resistance protein MdtA-like beta-barrel" evidence="5">
    <location>
        <begin position="219"/>
        <end position="300"/>
    </location>
</feature>
<dbReference type="PANTHER" id="PTHR30158">
    <property type="entry name" value="ACRA/E-RELATED COMPONENT OF DRUG EFFLUX TRANSPORTER"/>
    <property type="match status" value="1"/>
</dbReference>
<gene>
    <name evidence="7" type="primary">lmxE</name>
    <name evidence="7" type="ORF">Lqui_2788</name>
</gene>
<dbReference type="EMBL" id="LNYS01000025">
    <property type="protein sequence ID" value="KTD45317.1"/>
    <property type="molecule type" value="Genomic_DNA"/>
</dbReference>
<comment type="caution">
    <text evidence="7">The sequence shown here is derived from an EMBL/GenBank/DDBJ whole genome shotgun (WGS) entry which is preliminary data.</text>
</comment>
<dbReference type="InterPro" id="IPR058625">
    <property type="entry name" value="MdtA-like_BSH"/>
</dbReference>
<dbReference type="InterPro" id="IPR058624">
    <property type="entry name" value="MdtA-like_HH"/>
</dbReference>
<evidence type="ECO:0000259" key="6">
    <source>
        <dbReference type="Pfam" id="PF25967"/>
    </source>
</evidence>
<dbReference type="Proteomes" id="UP000054618">
    <property type="component" value="Unassembled WGS sequence"/>
</dbReference>
<dbReference type="InterPro" id="IPR058627">
    <property type="entry name" value="MdtA-like_C"/>
</dbReference>
<organism evidence="7 8">
    <name type="scientific">Legionella quinlivanii</name>
    <dbReference type="NCBI Taxonomy" id="45073"/>
    <lineage>
        <taxon>Bacteria</taxon>
        <taxon>Pseudomonadati</taxon>
        <taxon>Pseudomonadota</taxon>
        <taxon>Gammaproteobacteria</taxon>
        <taxon>Legionellales</taxon>
        <taxon>Legionellaceae</taxon>
        <taxon>Legionella</taxon>
    </lineage>
</organism>
<keyword evidence="8" id="KW-1185">Reference proteome</keyword>
<evidence type="ECO:0000259" key="5">
    <source>
        <dbReference type="Pfam" id="PF25944"/>
    </source>
</evidence>
<dbReference type="GO" id="GO:0030313">
    <property type="term" value="C:cell envelope"/>
    <property type="evidence" value="ECO:0007669"/>
    <property type="project" value="UniProtKB-SubCell"/>
</dbReference>
<reference evidence="7 8" key="1">
    <citation type="submission" date="2015-11" db="EMBL/GenBank/DDBJ databases">
        <title>Genomic analysis of 38 Legionella species identifies large and diverse effector repertoires.</title>
        <authorList>
            <person name="Burstein D."/>
            <person name="Amaro F."/>
            <person name="Zusman T."/>
            <person name="Lifshitz Z."/>
            <person name="Cohen O."/>
            <person name="Gilbert J.A."/>
            <person name="Pupko T."/>
            <person name="Shuman H.A."/>
            <person name="Segal G."/>
        </authorList>
    </citation>
    <scope>NUCLEOTIDE SEQUENCE [LARGE SCALE GENOMIC DNA]</scope>
    <source>
        <strain evidence="7 8">CDC#1442-AUS-E</strain>
    </source>
</reference>
<protein>
    <submittedName>
        <fullName evidence="7">Efflux protein</fullName>
    </submittedName>
</protein>
<evidence type="ECO:0000256" key="1">
    <source>
        <dbReference type="ARBA" id="ARBA00004519"/>
    </source>
</evidence>
<dbReference type="GO" id="GO:0005886">
    <property type="term" value="C:plasma membrane"/>
    <property type="evidence" value="ECO:0007669"/>
    <property type="project" value="TreeGrafter"/>
</dbReference>
<dbReference type="Pfam" id="PF25944">
    <property type="entry name" value="Beta-barrel_RND"/>
    <property type="match status" value="1"/>
</dbReference>
<dbReference type="SUPFAM" id="SSF111369">
    <property type="entry name" value="HlyD-like secretion proteins"/>
    <property type="match status" value="1"/>
</dbReference>
<dbReference type="Gene3D" id="2.40.420.20">
    <property type="match status" value="1"/>
</dbReference>
<proteinExistence type="inferred from homology"/>
<feature type="domain" description="Multidrug resistance protein MdtA-like C-terminal permuted SH3" evidence="6">
    <location>
        <begin position="306"/>
        <end position="366"/>
    </location>
</feature>
<feature type="domain" description="Multidrug resistance protein MdtA-like barrel-sandwich hybrid" evidence="4">
    <location>
        <begin position="74"/>
        <end position="211"/>
    </location>
</feature>
<evidence type="ECO:0000313" key="7">
    <source>
        <dbReference type="EMBL" id="KTD45317.1"/>
    </source>
</evidence>
<dbReference type="Pfam" id="PF25917">
    <property type="entry name" value="BSH_RND"/>
    <property type="match status" value="1"/>
</dbReference>
<dbReference type="Gene3D" id="2.40.50.100">
    <property type="match status" value="1"/>
</dbReference>
<dbReference type="AlphaFoldDB" id="A0A0W0XL81"/>
<evidence type="ECO:0000256" key="2">
    <source>
        <dbReference type="ARBA" id="ARBA00009477"/>
    </source>
</evidence>
<accession>A0A0W0XL81</accession>
<name>A0A0W0XL81_9GAMM</name>
<dbReference type="GO" id="GO:0046677">
    <property type="term" value="P:response to antibiotic"/>
    <property type="evidence" value="ECO:0007669"/>
    <property type="project" value="TreeGrafter"/>
</dbReference>
<sequence length="385" mass="42613">MFNREMDESIRLLAWKRYFKSILFATVCLALLSACKESNTQAPAIPTVAVTKISSSQIPINRKYIGITQSISAAGIKARVEGFLIKMNFVEGKPVKKDQLLFVIDPRPFEAKLSLAQGQYAKSVADKEYQEIQYRRMKDLVVKGDVSQSHFDEVNAKFSEADAQVQIGAANVADAKINLSYCYMYSPFDGIIGKKYVDVGNLVGGGENTLLANVVQLNPIYVEFSPSVEDFTSFLKYRDNMPFKVEVSLPHDGNLVFKGKLDLINNQADISTSTILMRAEIENPKQLLLPGIYVSVKLHLSNNEKVILVPKQATMVTQGQRSVFVVGSDNIVHSKNITTSGQYDSSYIVSSGLKEGEVVVSNGLQKIHDGMKVQPEKRKAQDAAK</sequence>